<dbReference type="AlphaFoldDB" id="A0A4Y7T8Q0"/>
<protein>
    <submittedName>
        <fullName evidence="1">Uncharacterized protein</fullName>
    </submittedName>
</protein>
<proteinExistence type="predicted"/>
<evidence type="ECO:0000313" key="2">
    <source>
        <dbReference type="Proteomes" id="UP000298030"/>
    </source>
</evidence>
<evidence type="ECO:0000313" key="1">
    <source>
        <dbReference type="EMBL" id="TEB30361.1"/>
    </source>
</evidence>
<keyword evidence="2" id="KW-1185">Reference proteome</keyword>
<gene>
    <name evidence="1" type="ORF">FA13DRAFT_1733672</name>
</gene>
<comment type="caution">
    <text evidence="1">The sequence shown here is derived from an EMBL/GenBank/DDBJ whole genome shotgun (WGS) entry which is preliminary data.</text>
</comment>
<name>A0A4Y7T8Q0_COPMI</name>
<dbReference type="Proteomes" id="UP000298030">
    <property type="component" value="Unassembled WGS sequence"/>
</dbReference>
<dbReference type="OrthoDB" id="2909371at2759"/>
<organism evidence="1 2">
    <name type="scientific">Coprinellus micaceus</name>
    <name type="common">Glistening ink-cap mushroom</name>
    <name type="synonym">Coprinus micaceus</name>
    <dbReference type="NCBI Taxonomy" id="71717"/>
    <lineage>
        <taxon>Eukaryota</taxon>
        <taxon>Fungi</taxon>
        <taxon>Dikarya</taxon>
        <taxon>Basidiomycota</taxon>
        <taxon>Agaricomycotina</taxon>
        <taxon>Agaricomycetes</taxon>
        <taxon>Agaricomycetidae</taxon>
        <taxon>Agaricales</taxon>
        <taxon>Agaricineae</taxon>
        <taxon>Psathyrellaceae</taxon>
        <taxon>Coprinellus</taxon>
    </lineage>
</organism>
<reference evidence="1 2" key="1">
    <citation type="journal article" date="2019" name="Nat. Ecol. Evol.">
        <title>Megaphylogeny resolves global patterns of mushroom evolution.</title>
        <authorList>
            <person name="Varga T."/>
            <person name="Krizsan K."/>
            <person name="Foldi C."/>
            <person name="Dima B."/>
            <person name="Sanchez-Garcia M."/>
            <person name="Sanchez-Ramirez S."/>
            <person name="Szollosi G.J."/>
            <person name="Szarkandi J.G."/>
            <person name="Papp V."/>
            <person name="Albert L."/>
            <person name="Andreopoulos W."/>
            <person name="Angelini C."/>
            <person name="Antonin V."/>
            <person name="Barry K.W."/>
            <person name="Bougher N.L."/>
            <person name="Buchanan P."/>
            <person name="Buyck B."/>
            <person name="Bense V."/>
            <person name="Catcheside P."/>
            <person name="Chovatia M."/>
            <person name="Cooper J."/>
            <person name="Damon W."/>
            <person name="Desjardin D."/>
            <person name="Finy P."/>
            <person name="Geml J."/>
            <person name="Haridas S."/>
            <person name="Hughes K."/>
            <person name="Justo A."/>
            <person name="Karasinski D."/>
            <person name="Kautmanova I."/>
            <person name="Kiss B."/>
            <person name="Kocsube S."/>
            <person name="Kotiranta H."/>
            <person name="LaButti K.M."/>
            <person name="Lechner B.E."/>
            <person name="Liimatainen K."/>
            <person name="Lipzen A."/>
            <person name="Lukacs Z."/>
            <person name="Mihaltcheva S."/>
            <person name="Morgado L.N."/>
            <person name="Niskanen T."/>
            <person name="Noordeloos M.E."/>
            <person name="Ohm R.A."/>
            <person name="Ortiz-Santana B."/>
            <person name="Ovrebo C."/>
            <person name="Racz N."/>
            <person name="Riley R."/>
            <person name="Savchenko A."/>
            <person name="Shiryaev A."/>
            <person name="Soop K."/>
            <person name="Spirin V."/>
            <person name="Szebenyi C."/>
            <person name="Tomsovsky M."/>
            <person name="Tulloss R.E."/>
            <person name="Uehling J."/>
            <person name="Grigoriev I.V."/>
            <person name="Vagvolgyi C."/>
            <person name="Papp T."/>
            <person name="Martin F.M."/>
            <person name="Miettinen O."/>
            <person name="Hibbett D.S."/>
            <person name="Nagy L.G."/>
        </authorList>
    </citation>
    <scope>NUCLEOTIDE SEQUENCE [LARGE SCALE GENOMIC DNA]</scope>
    <source>
        <strain evidence="1 2">FP101781</strain>
    </source>
</reference>
<dbReference type="EMBL" id="QPFP01000023">
    <property type="protein sequence ID" value="TEB30361.1"/>
    <property type="molecule type" value="Genomic_DNA"/>
</dbReference>
<sequence length="344" mass="38673">MDVDLSLAGSRLVFGNHPGPTANARIISPAPMLERFRFRTSSRVYEREERYIFGVFQDVPRLNALHISRVPELDLLGNSNVGVPWHQLSTLTLDYVPSVGTTLHLLSKCDRLQEFSFKADALFGPLPEEPVVHTWLKRLTVSVGNEHFTAFFERSLTVCVRGSLDTYGWEHAPFEGFLSRSTLVRTLQHHSLQELEELVIDDRRDWTWEPFVKDLAFDLLNCALYTEAHAVLALLDGVYILVGGTAAPGDNEPGGDGGSGDEEASSRRRTCFLPKLKELTVRGNCLDTMDGTIADMVESRFYFREGGVEQLRSVRMDIPSNHLGDIQRLKAMQAEGLHLELDFI</sequence>
<accession>A0A4Y7T8Q0</accession>
<dbReference type="STRING" id="71717.A0A4Y7T8Q0"/>